<evidence type="ECO:0008006" key="4">
    <source>
        <dbReference type="Google" id="ProtNLM"/>
    </source>
</evidence>
<name>A0ABR8TQS6_9PSED</name>
<dbReference type="RefSeq" id="WP_251836910.1">
    <property type="nucleotide sequence ID" value="NZ_JACSQG010000007.1"/>
</dbReference>
<evidence type="ECO:0000313" key="3">
    <source>
        <dbReference type="Proteomes" id="UP000611945"/>
    </source>
</evidence>
<dbReference type="PROSITE" id="PS51257">
    <property type="entry name" value="PROKAR_LIPOPROTEIN"/>
    <property type="match status" value="1"/>
</dbReference>
<sequence length="87" mass="9484">MKQQLLVIALASVALAGCAPANISSVQWDTGIGANAQTRCAEVDMRSKKEMDKVFAQFDGWKLVYMSEYTTANRFGTSGVACFERAQ</sequence>
<accession>A0ABR8TQS6</accession>
<dbReference type="EMBL" id="JACSQG010000007">
    <property type="protein sequence ID" value="MBD7978132.1"/>
    <property type="molecule type" value="Genomic_DNA"/>
</dbReference>
<proteinExistence type="predicted"/>
<dbReference type="Proteomes" id="UP000611945">
    <property type="component" value="Unassembled WGS sequence"/>
</dbReference>
<reference evidence="2 3" key="1">
    <citation type="submission" date="2020-08" db="EMBL/GenBank/DDBJ databases">
        <title>A Genomic Blueprint of the Chicken Gut Microbiome.</title>
        <authorList>
            <person name="Gilroy R."/>
            <person name="Ravi A."/>
            <person name="Getino M."/>
            <person name="Pursley I."/>
            <person name="Horton D.L."/>
            <person name="Alikhan N.-F."/>
            <person name="Baker D."/>
            <person name="Gharbi K."/>
            <person name="Hall N."/>
            <person name="Watson M."/>
            <person name="Adriaenssens E.M."/>
            <person name="Foster-Nyarko E."/>
            <person name="Jarju S."/>
            <person name="Secka A."/>
            <person name="Antonio M."/>
            <person name="Oren A."/>
            <person name="Chaudhuri R."/>
            <person name="La Ragione R.M."/>
            <person name="Hildebrand F."/>
            <person name="Pallen M.J."/>
        </authorList>
    </citation>
    <scope>NUCLEOTIDE SEQUENCE [LARGE SCALE GENOMIC DNA]</scope>
    <source>
        <strain evidence="2 3">Sa2CUA2</strain>
    </source>
</reference>
<keyword evidence="1" id="KW-0732">Signal</keyword>
<feature type="signal peptide" evidence="1">
    <location>
        <begin position="1"/>
        <end position="21"/>
    </location>
</feature>
<feature type="chain" id="PRO_5046662412" description="Lipoprotein" evidence="1">
    <location>
        <begin position="22"/>
        <end position="87"/>
    </location>
</feature>
<organism evidence="2 3">
    <name type="scientific">Serpens gallinarum</name>
    <dbReference type="NCBI Taxonomy" id="2763075"/>
    <lineage>
        <taxon>Bacteria</taxon>
        <taxon>Pseudomonadati</taxon>
        <taxon>Pseudomonadota</taxon>
        <taxon>Gammaproteobacteria</taxon>
        <taxon>Pseudomonadales</taxon>
        <taxon>Pseudomonadaceae</taxon>
        <taxon>Pseudomonas</taxon>
    </lineage>
</organism>
<keyword evidence="3" id="KW-1185">Reference proteome</keyword>
<protein>
    <recommendedName>
        <fullName evidence="4">Lipoprotein</fullName>
    </recommendedName>
</protein>
<evidence type="ECO:0000313" key="2">
    <source>
        <dbReference type="EMBL" id="MBD7978132.1"/>
    </source>
</evidence>
<comment type="caution">
    <text evidence="2">The sequence shown here is derived from an EMBL/GenBank/DDBJ whole genome shotgun (WGS) entry which is preliminary data.</text>
</comment>
<gene>
    <name evidence="2" type="ORF">H9642_13160</name>
</gene>
<evidence type="ECO:0000256" key="1">
    <source>
        <dbReference type="SAM" id="SignalP"/>
    </source>
</evidence>